<keyword evidence="7" id="KW-1185">Reference proteome</keyword>
<dbReference type="PANTHER" id="PTHR47810">
    <property type="entry name" value="DNA LIGASE"/>
    <property type="match status" value="1"/>
</dbReference>
<proteinExistence type="predicted"/>
<dbReference type="NCBIfam" id="NF006592">
    <property type="entry name" value="PRK09125.1"/>
    <property type="match status" value="1"/>
</dbReference>
<gene>
    <name evidence="6" type="ORF">KDM92_00625</name>
</gene>
<reference evidence="6 7" key="1">
    <citation type="submission" date="2021-04" db="EMBL/GenBank/DDBJ databases">
        <title>novel species isolated from subtropical streams in China.</title>
        <authorList>
            <person name="Lu H."/>
        </authorList>
    </citation>
    <scope>NUCLEOTIDE SEQUENCE [LARGE SCALE GENOMIC DNA]</scope>
    <source>
        <strain evidence="6 7">BYS107W</strain>
    </source>
</reference>
<name>A0A941DDP6_9BURK</name>
<dbReference type="SUPFAM" id="SSF56091">
    <property type="entry name" value="DNA ligase/mRNA capping enzyme, catalytic domain"/>
    <property type="match status" value="1"/>
</dbReference>
<evidence type="ECO:0000256" key="1">
    <source>
        <dbReference type="ARBA" id="ARBA00022598"/>
    </source>
</evidence>
<dbReference type="InterPro" id="IPR012340">
    <property type="entry name" value="NA-bd_OB-fold"/>
</dbReference>
<dbReference type="CDD" id="cd08041">
    <property type="entry name" value="OBF_kDNA_ligase_like"/>
    <property type="match status" value="1"/>
</dbReference>
<dbReference type="Gene3D" id="3.30.470.30">
    <property type="entry name" value="DNA ligase/mRNA capping enzyme"/>
    <property type="match status" value="1"/>
</dbReference>
<dbReference type="RefSeq" id="WP_212682544.1">
    <property type="nucleotide sequence ID" value="NZ_JAGSPM010000001.1"/>
</dbReference>
<evidence type="ECO:0000313" key="7">
    <source>
        <dbReference type="Proteomes" id="UP000680158"/>
    </source>
</evidence>
<sequence>MFFHRFQYVLSTLGRKQHFEAELLKGCNSTVPMRRLLLSSILTVGFLSGKGFAASRQTSEASEELPPLKKTFNSTLALVLPKTISFAKEIEGEIASYLISEKLDGVRAYWDGKQLYFRSGRIINAPKWFVEKFPDHPMDGELWMGRAQFEALSGTVRRQIPQDEEWRKIHYCLFELPLATGDFRTRVVSLEKLVDVVRIPWLSVIPQEHLSTVEQLETKLKQIVLRKGEGLVLHKSDALFQAGRSAEVLKLKPQHDAEAKVIAILPGRGKYHGMMGALLVETKDGQRFKLGTGFDDAIRKNPPPVGSLLTYRYRDLTGNGLPKFASFVRVFHPE</sequence>
<keyword evidence="4" id="KW-0234">DNA repair</keyword>
<dbReference type="InterPro" id="IPR050326">
    <property type="entry name" value="NAD_dep_DNA_ligaseB"/>
</dbReference>
<dbReference type="Proteomes" id="UP000680158">
    <property type="component" value="Unassembled WGS sequence"/>
</dbReference>
<dbReference type="EMBL" id="JAGSPM010000001">
    <property type="protein sequence ID" value="MBR7745067.1"/>
    <property type="molecule type" value="Genomic_DNA"/>
</dbReference>
<evidence type="ECO:0000256" key="2">
    <source>
        <dbReference type="ARBA" id="ARBA00022705"/>
    </source>
</evidence>
<dbReference type="AlphaFoldDB" id="A0A941DDP6"/>
<dbReference type="EC" id="6.5.1.1" evidence="6"/>
<dbReference type="GO" id="GO:0003910">
    <property type="term" value="F:DNA ligase (ATP) activity"/>
    <property type="evidence" value="ECO:0007669"/>
    <property type="project" value="UniProtKB-EC"/>
</dbReference>
<dbReference type="CDD" id="cd07896">
    <property type="entry name" value="Adenylation_kDNA_ligase_like"/>
    <property type="match status" value="1"/>
</dbReference>
<evidence type="ECO:0000256" key="4">
    <source>
        <dbReference type="ARBA" id="ARBA00023204"/>
    </source>
</evidence>
<evidence type="ECO:0000313" key="6">
    <source>
        <dbReference type="EMBL" id="MBR7745067.1"/>
    </source>
</evidence>
<evidence type="ECO:0000259" key="5">
    <source>
        <dbReference type="Pfam" id="PF14743"/>
    </source>
</evidence>
<dbReference type="Gene3D" id="2.40.50.140">
    <property type="entry name" value="Nucleic acid-binding proteins"/>
    <property type="match status" value="1"/>
</dbReference>
<accession>A0A941DDP6</accession>
<feature type="domain" description="DNA ligase OB-like" evidence="5">
    <location>
        <begin position="266"/>
        <end position="330"/>
    </location>
</feature>
<keyword evidence="1 6" id="KW-0436">Ligase</keyword>
<keyword evidence="2" id="KW-0235">DNA replication</keyword>
<evidence type="ECO:0000256" key="3">
    <source>
        <dbReference type="ARBA" id="ARBA00022763"/>
    </source>
</evidence>
<dbReference type="InterPro" id="IPR029319">
    <property type="entry name" value="DNA_ligase_OB"/>
</dbReference>
<dbReference type="Gene3D" id="3.30.1490.70">
    <property type="match status" value="1"/>
</dbReference>
<dbReference type="SUPFAM" id="SSF50249">
    <property type="entry name" value="Nucleic acid-binding proteins"/>
    <property type="match status" value="1"/>
</dbReference>
<protein>
    <submittedName>
        <fullName evidence="6">DNA ligase</fullName>
        <ecNumber evidence="6">6.5.1.1</ecNumber>
    </submittedName>
</protein>
<comment type="caution">
    <text evidence="6">The sequence shown here is derived from an EMBL/GenBank/DDBJ whole genome shotgun (WGS) entry which is preliminary data.</text>
</comment>
<dbReference type="Pfam" id="PF14743">
    <property type="entry name" value="DNA_ligase_OB_2"/>
    <property type="match status" value="1"/>
</dbReference>
<dbReference type="GO" id="GO:0006281">
    <property type="term" value="P:DNA repair"/>
    <property type="evidence" value="ECO:0007669"/>
    <property type="project" value="UniProtKB-KW"/>
</dbReference>
<organism evidence="6 7">
    <name type="scientific">Undibacterium baiyunense</name>
    <dbReference type="NCBI Taxonomy" id="2828731"/>
    <lineage>
        <taxon>Bacteria</taxon>
        <taxon>Pseudomonadati</taxon>
        <taxon>Pseudomonadota</taxon>
        <taxon>Betaproteobacteria</taxon>
        <taxon>Burkholderiales</taxon>
        <taxon>Oxalobacteraceae</taxon>
        <taxon>Undibacterium</taxon>
    </lineage>
</organism>
<dbReference type="GO" id="GO:0006260">
    <property type="term" value="P:DNA replication"/>
    <property type="evidence" value="ECO:0007669"/>
    <property type="project" value="UniProtKB-KW"/>
</dbReference>
<keyword evidence="3" id="KW-0227">DNA damage</keyword>
<dbReference type="PANTHER" id="PTHR47810:SF1">
    <property type="entry name" value="DNA LIGASE B"/>
    <property type="match status" value="1"/>
</dbReference>